<dbReference type="eggNOG" id="ENOG502S7GW">
    <property type="taxonomic scope" value="Eukaryota"/>
</dbReference>
<dbReference type="Proteomes" id="UP000001072">
    <property type="component" value="Unassembled WGS sequence"/>
</dbReference>
<dbReference type="OrthoDB" id="429967at2759"/>
<evidence type="ECO:0000313" key="1">
    <source>
        <dbReference type="EMBL" id="EGG09621.1"/>
    </source>
</evidence>
<dbReference type="InParanoid" id="F4RDF0"/>
<reference evidence="2" key="1">
    <citation type="journal article" date="2011" name="Proc. Natl. Acad. Sci. U.S.A.">
        <title>Obligate biotrophy features unraveled by the genomic analysis of rust fungi.</title>
        <authorList>
            <person name="Duplessis S."/>
            <person name="Cuomo C.A."/>
            <person name="Lin Y.-C."/>
            <person name="Aerts A."/>
            <person name="Tisserant E."/>
            <person name="Veneault-Fourrey C."/>
            <person name="Joly D.L."/>
            <person name="Hacquard S."/>
            <person name="Amselem J."/>
            <person name="Cantarel B.L."/>
            <person name="Chiu R."/>
            <person name="Coutinho P.M."/>
            <person name="Feau N."/>
            <person name="Field M."/>
            <person name="Frey P."/>
            <person name="Gelhaye E."/>
            <person name="Goldberg J."/>
            <person name="Grabherr M.G."/>
            <person name="Kodira C.D."/>
            <person name="Kohler A."/>
            <person name="Kuees U."/>
            <person name="Lindquist E.A."/>
            <person name="Lucas S.M."/>
            <person name="Mago R."/>
            <person name="Mauceli E."/>
            <person name="Morin E."/>
            <person name="Murat C."/>
            <person name="Pangilinan J.L."/>
            <person name="Park R."/>
            <person name="Pearson M."/>
            <person name="Quesneville H."/>
            <person name="Rouhier N."/>
            <person name="Sakthikumar S."/>
            <person name="Salamov A.A."/>
            <person name="Schmutz J."/>
            <person name="Selles B."/>
            <person name="Shapiro H."/>
            <person name="Tanguay P."/>
            <person name="Tuskan G.A."/>
            <person name="Henrissat B."/>
            <person name="Van de Peer Y."/>
            <person name="Rouze P."/>
            <person name="Ellis J.G."/>
            <person name="Dodds P.N."/>
            <person name="Schein J.E."/>
            <person name="Zhong S."/>
            <person name="Hamelin R.C."/>
            <person name="Grigoriev I.V."/>
            <person name="Szabo L.J."/>
            <person name="Martin F."/>
        </authorList>
    </citation>
    <scope>NUCLEOTIDE SEQUENCE [LARGE SCALE GENOMIC DNA]</scope>
    <source>
        <strain evidence="2">98AG31 / pathotype 3-4-7</strain>
    </source>
</reference>
<accession>F4RDF0</accession>
<dbReference type="VEuPathDB" id="FungiDB:MELLADRAFT_95836"/>
<organism evidence="2">
    <name type="scientific">Melampsora larici-populina (strain 98AG31 / pathotype 3-4-7)</name>
    <name type="common">Poplar leaf rust fungus</name>
    <dbReference type="NCBI Taxonomy" id="747676"/>
    <lineage>
        <taxon>Eukaryota</taxon>
        <taxon>Fungi</taxon>
        <taxon>Dikarya</taxon>
        <taxon>Basidiomycota</taxon>
        <taxon>Pucciniomycotina</taxon>
        <taxon>Pucciniomycetes</taxon>
        <taxon>Pucciniales</taxon>
        <taxon>Melampsoraceae</taxon>
        <taxon>Melampsora</taxon>
    </lineage>
</organism>
<evidence type="ECO:0000313" key="2">
    <source>
        <dbReference type="Proteomes" id="UP000001072"/>
    </source>
</evidence>
<keyword evidence="2" id="KW-1185">Reference proteome</keyword>
<dbReference type="GeneID" id="18937369"/>
<name>F4RDF0_MELLP</name>
<dbReference type="AlphaFoldDB" id="F4RDF0"/>
<dbReference type="KEGG" id="mlr:MELLADRAFT_95836"/>
<proteinExistence type="predicted"/>
<dbReference type="RefSeq" id="XP_007407348.1">
    <property type="nucleotide sequence ID" value="XM_007407286.1"/>
</dbReference>
<dbReference type="EMBL" id="GL883097">
    <property type="protein sequence ID" value="EGG09621.1"/>
    <property type="molecule type" value="Genomic_DNA"/>
</dbReference>
<sequence>MCTSIHHLEVFQLRLSRQIFQTQKLSTSGEADEDCNQANHSLLADIGVNLLDRQRELAASFFPGQVSAGLREALFWDSNLEHADPDFMDPEQLMPWYHWFEKWGTDKLDPFKAVTHRLAELDEDLPWTSTQVLEMHRGESPPLNSNEEAVSSVVVPPNLPLDVTSIDAPLPSSPPLLPLSSGRSRRLRIVKYSGARFCHDHLPVYNGQMLKRKQTYLKMRQPPPTRYLISMLLRKAGTTLIGKGSEKSSAADTTDKFFDGRKNHPYVREFGRPSI</sequence>
<protein>
    <submittedName>
        <fullName evidence="1">Uncharacterized protein</fullName>
    </submittedName>
</protein>
<gene>
    <name evidence="1" type="ORF">MELLADRAFT_95836</name>
</gene>
<dbReference type="HOGENOM" id="CLU_1012217_0_0_1"/>